<dbReference type="InterPro" id="IPR029016">
    <property type="entry name" value="GAF-like_dom_sf"/>
</dbReference>
<evidence type="ECO:0000259" key="6">
    <source>
        <dbReference type="PROSITE" id="PS50921"/>
    </source>
</evidence>
<keyword evidence="1" id="KW-0378">Hydrolase</keyword>
<feature type="domain" description="PPM-type phosphatase" evidence="7">
    <location>
        <begin position="615"/>
        <end position="824"/>
    </location>
</feature>
<dbReference type="SUPFAM" id="SSF81606">
    <property type="entry name" value="PP2C-like"/>
    <property type="match status" value="1"/>
</dbReference>
<dbReference type="InterPro" id="IPR001610">
    <property type="entry name" value="PAC"/>
</dbReference>
<dbReference type="Gene3D" id="3.30.450.40">
    <property type="match status" value="1"/>
</dbReference>
<dbReference type="Gene3D" id="2.10.70.100">
    <property type="match status" value="1"/>
</dbReference>
<dbReference type="GO" id="GO:0016791">
    <property type="term" value="F:phosphatase activity"/>
    <property type="evidence" value="ECO:0007669"/>
    <property type="project" value="TreeGrafter"/>
</dbReference>
<evidence type="ECO:0000259" key="5">
    <source>
        <dbReference type="PROSITE" id="PS50113"/>
    </source>
</evidence>
<evidence type="ECO:0000259" key="7">
    <source>
        <dbReference type="PROSITE" id="PS51746"/>
    </source>
</evidence>
<feature type="domain" description="PAC" evidence="5">
    <location>
        <begin position="522"/>
        <end position="575"/>
    </location>
</feature>
<reference evidence="8 9" key="1">
    <citation type="journal article" date="2014" name="Int. J. Syst. Evol. Microbiol.">
        <title>Complete genome sequence of Corynebacterium casei LMG S-19264T (=DSM 44701T), isolated from a smear-ripened cheese.</title>
        <authorList>
            <consortium name="US DOE Joint Genome Institute (JGI-PGF)"/>
            <person name="Walter F."/>
            <person name="Albersmeier A."/>
            <person name="Kalinowski J."/>
            <person name="Ruckert C."/>
        </authorList>
    </citation>
    <scope>NUCLEOTIDE SEQUENCE [LARGE SCALE GENOMIC DNA]</scope>
    <source>
        <strain evidence="8 9">JCM 4255</strain>
    </source>
</reference>
<dbReference type="InterPro" id="IPR036388">
    <property type="entry name" value="WH-like_DNA-bd_sf"/>
</dbReference>
<dbReference type="SUPFAM" id="SSF55785">
    <property type="entry name" value="PYP-like sensor domain (PAS domain)"/>
    <property type="match status" value="1"/>
</dbReference>
<evidence type="ECO:0000256" key="3">
    <source>
        <dbReference type="ARBA" id="ARBA00023163"/>
    </source>
</evidence>
<dbReference type="InterPro" id="IPR035965">
    <property type="entry name" value="PAS-like_dom_sf"/>
</dbReference>
<gene>
    <name evidence="8" type="ORF">GCM10017668_03760</name>
</gene>
<dbReference type="EMBL" id="AP023439">
    <property type="protein sequence ID" value="BCL18533.1"/>
    <property type="molecule type" value="Genomic_DNA"/>
</dbReference>
<dbReference type="InterPro" id="IPR000014">
    <property type="entry name" value="PAS"/>
</dbReference>
<dbReference type="SMART" id="SM01012">
    <property type="entry name" value="ANTAR"/>
    <property type="match status" value="1"/>
</dbReference>
<dbReference type="Gene3D" id="3.30.450.20">
    <property type="entry name" value="PAS domain"/>
    <property type="match status" value="1"/>
</dbReference>
<dbReference type="InterPro" id="IPR013655">
    <property type="entry name" value="PAS_fold_3"/>
</dbReference>
<organism evidence="8 9">
    <name type="scientific">Streptomyces tuirus</name>
    <dbReference type="NCBI Taxonomy" id="68278"/>
    <lineage>
        <taxon>Bacteria</taxon>
        <taxon>Bacillati</taxon>
        <taxon>Actinomycetota</taxon>
        <taxon>Actinomycetes</taxon>
        <taxon>Kitasatosporales</taxon>
        <taxon>Streptomycetaceae</taxon>
        <taxon>Streptomyces</taxon>
    </lineage>
</organism>
<dbReference type="Proteomes" id="UP000516373">
    <property type="component" value="Chromosome"/>
</dbReference>
<dbReference type="InterPro" id="IPR052016">
    <property type="entry name" value="Bact_Sigma-Reg"/>
</dbReference>
<keyword evidence="3" id="KW-0804">Transcription</keyword>
<dbReference type="Gene3D" id="1.10.10.10">
    <property type="entry name" value="Winged helix-like DNA-binding domain superfamily/Winged helix DNA-binding domain"/>
    <property type="match status" value="1"/>
</dbReference>
<dbReference type="SMART" id="SM00331">
    <property type="entry name" value="PP2C_SIG"/>
    <property type="match status" value="1"/>
</dbReference>
<protein>
    <submittedName>
        <fullName evidence="8">Transcription antitermination regulator</fullName>
    </submittedName>
</protein>
<proteinExistence type="predicted"/>
<dbReference type="InterPro" id="IPR001932">
    <property type="entry name" value="PPM-type_phosphatase-like_dom"/>
</dbReference>
<dbReference type="Pfam" id="PF08447">
    <property type="entry name" value="PAS_3"/>
    <property type="match status" value="1"/>
</dbReference>
<dbReference type="PANTHER" id="PTHR43156">
    <property type="entry name" value="STAGE II SPORULATION PROTEIN E-RELATED"/>
    <property type="match status" value="1"/>
</dbReference>
<sequence>MSRCAPWDAWGGGSVRAYEAVFESGRVCNAQRVTSEPVTPAQPGAAPDLVELAKVVARQRAELDRLRDQAATSAVVERAKGAVMALSGCTADAAGERLVQQAEAARHTLIEECWITLGGLAPKPPGPGRASEVPGVDASGSGTRDPAQSAAPDDVTAALARLGQALVRVMTPHDLARCLLEHLGPDMSADAILIYARRPDGGLELTGHAGIDDKLAAQWRQVPPLSGMAALDALRAGEPRWLEDFAADERRYLLIGDPPERWLSRAWLPVLTAGPAEVCIGVLRGRAGVFTPRDRAHLRGVTGLCAGRLRAFDAPPERDADATTDAVQALFEALPVAAMLLTPLRAAAGGTEDFRVEAATAQVGDLLGRTGEAPAGRRLLELRPALAVEPLWQGCLQALATGTTYEGEPFAHEEVVAGVAELSLYTARVAPLGDALVVSWIRHGSSDRQEQRLADLQRLGSLGWANWNLATLEASWSTQVFSLVGRDPAHGPVRLPEVPELALPEDAPALTRAIGELVHDGRPFDVSFRIRTGGGIRHLRLAAEAVADRHGTPVEVHGFVQDMTARRRAELALVESERAILTQHDVLKAERTLASRLQHALLPMANRPVHLAGLRVEVAYLPAQSGVHVGGDWFSAIELPDGEALLVVGDVAGHGVDAVATMAQLRFTAKGMVITGSSLTGALARLNTLLLHSRDSHATATMVLARYDPRRGRLVWAQAGHPPPLLLRGGEARYLTRPAGMLLGASTTPVYQEGECRLDPGDRLILYTDGLVEHPPDSIDRGLEQFAEAVAAPHGDGPGSLGPLLARMLPDVRRDDVCVVDVRVPGVRDR</sequence>
<dbReference type="PROSITE" id="PS50921">
    <property type="entry name" value="ANTAR"/>
    <property type="match status" value="1"/>
</dbReference>
<dbReference type="KEGG" id="stui:GCM10017668_03760"/>
<dbReference type="InterPro" id="IPR000700">
    <property type="entry name" value="PAS-assoc_C"/>
</dbReference>
<keyword evidence="2" id="KW-0805">Transcription regulation</keyword>
<dbReference type="Gene3D" id="3.60.40.10">
    <property type="entry name" value="PPM-type phosphatase domain"/>
    <property type="match status" value="1"/>
</dbReference>
<accession>A0A7G1N637</accession>
<evidence type="ECO:0000313" key="8">
    <source>
        <dbReference type="EMBL" id="BCL18533.1"/>
    </source>
</evidence>
<dbReference type="PANTHER" id="PTHR43156:SF2">
    <property type="entry name" value="STAGE II SPORULATION PROTEIN E"/>
    <property type="match status" value="1"/>
</dbReference>
<dbReference type="PROSITE" id="PS51746">
    <property type="entry name" value="PPM_2"/>
    <property type="match status" value="1"/>
</dbReference>
<dbReference type="CDD" id="cd00130">
    <property type="entry name" value="PAS"/>
    <property type="match status" value="1"/>
</dbReference>
<feature type="domain" description="ANTAR" evidence="6">
    <location>
        <begin position="56"/>
        <end position="117"/>
    </location>
</feature>
<dbReference type="PROSITE" id="PS50113">
    <property type="entry name" value="PAC"/>
    <property type="match status" value="1"/>
</dbReference>
<feature type="region of interest" description="Disordered" evidence="4">
    <location>
        <begin position="124"/>
        <end position="152"/>
    </location>
</feature>
<dbReference type="InterPro" id="IPR005561">
    <property type="entry name" value="ANTAR"/>
</dbReference>
<dbReference type="SUPFAM" id="SSF55781">
    <property type="entry name" value="GAF domain-like"/>
    <property type="match status" value="1"/>
</dbReference>
<evidence type="ECO:0000256" key="1">
    <source>
        <dbReference type="ARBA" id="ARBA00022801"/>
    </source>
</evidence>
<evidence type="ECO:0000256" key="4">
    <source>
        <dbReference type="SAM" id="MobiDB-lite"/>
    </source>
</evidence>
<dbReference type="AlphaFoldDB" id="A0A7G1N637"/>
<dbReference type="InterPro" id="IPR036457">
    <property type="entry name" value="PPM-type-like_dom_sf"/>
</dbReference>
<evidence type="ECO:0000313" key="9">
    <source>
        <dbReference type="Proteomes" id="UP000516373"/>
    </source>
</evidence>
<dbReference type="GO" id="GO:0003723">
    <property type="term" value="F:RNA binding"/>
    <property type="evidence" value="ECO:0007669"/>
    <property type="project" value="InterPro"/>
</dbReference>
<evidence type="ECO:0000256" key="2">
    <source>
        <dbReference type="ARBA" id="ARBA00023015"/>
    </source>
</evidence>
<dbReference type="Pfam" id="PF03861">
    <property type="entry name" value="ANTAR"/>
    <property type="match status" value="1"/>
</dbReference>
<dbReference type="Pfam" id="PF07228">
    <property type="entry name" value="SpoIIE"/>
    <property type="match status" value="1"/>
</dbReference>
<name>A0A7G1N637_9ACTN</name>
<dbReference type="SMART" id="SM00086">
    <property type="entry name" value="PAC"/>
    <property type="match status" value="1"/>
</dbReference>